<gene>
    <name evidence="1" type="primary">Piso0_004998</name>
    <name evidence="1" type="ORF">GNLVRS01_PISO0N05645g</name>
</gene>
<dbReference type="STRING" id="559304.G8Y100"/>
<dbReference type="InterPro" id="IPR008775">
    <property type="entry name" value="Phytyl_CoA_dOase-like"/>
</dbReference>
<dbReference type="Gene3D" id="2.60.120.620">
    <property type="entry name" value="q2cbj1_9rhob like domain"/>
    <property type="match status" value="1"/>
</dbReference>
<dbReference type="EMBL" id="FO082046">
    <property type="protein sequence ID" value="CCE86503.1"/>
    <property type="molecule type" value="Genomic_DNA"/>
</dbReference>
<accession>G8Y100</accession>
<dbReference type="OMA" id="SFARCYF"/>
<sequence>MPVPETKSYHDQIEADGFVIVRNFLTEDEIESYKDASRKVIEYAREGKWPHVRTRGKQFPPWPKNFSPDIWGVSGLLNPDLGDLSKPFHECYSSDKILNIAGDILQTDKEGLSMELFNMLINPLTDFELDWHRDYIKPEATEEEEAEQLLADPYAGTQFNLPLTTDKCLIVVPGSHKRVRTQEEREKTCDESKKKYISGQITVELNPGDIVFYNSNILHRAAYSSASERITLHGSYGHVDHGTTRAKGVLQHGVASWLPRFTPENKNLEMLKEKLQRLADKFKDVDLGYALEG</sequence>
<dbReference type="Proteomes" id="UP000005222">
    <property type="component" value="Chromosome N"/>
</dbReference>
<dbReference type="PANTHER" id="PTHR40470:SF1">
    <property type="entry name" value="PHYTANOYL-COA DIOXYGENASE FAMILY PROTEIN (AFU_ORTHOLOGUE AFUA_2G15850)"/>
    <property type="match status" value="1"/>
</dbReference>
<dbReference type="eggNOG" id="ENOG502RXJG">
    <property type="taxonomic scope" value="Eukaryota"/>
</dbReference>
<dbReference type="AlphaFoldDB" id="G8Y100"/>
<evidence type="ECO:0000313" key="1">
    <source>
        <dbReference type="EMBL" id="CCE86503.1"/>
    </source>
</evidence>
<evidence type="ECO:0000313" key="2">
    <source>
        <dbReference type="Proteomes" id="UP000005222"/>
    </source>
</evidence>
<organism evidence="1 2">
    <name type="scientific">Pichia sorbitophila (strain ATCC MYA-4447 / BCRC 22081 / CBS 7064 / NBRC 10061 / NRRL Y-12695)</name>
    <name type="common">Hybrid yeast</name>
    <dbReference type="NCBI Taxonomy" id="559304"/>
    <lineage>
        <taxon>Eukaryota</taxon>
        <taxon>Fungi</taxon>
        <taxon>Dikarya</taxon>
        <taxon>Ascomycota</taxon>
        <taxon>Saccharomycotina</taxon>
        <taxon>Pichiomycetes</taxon>
        <taxon>Debaryomycetaceae</taxon>
        <taxon>Millerozyma</taxon>
    </lineage>
</organism>
<dbReference type="PANTHER" id="PTHR40470">
    <property type="entry name" value="PHYTANOYL-COA DIOXYGENASE FAMILY PROTEIN (AFU_ORTHOLOGUE AFUA_2G15850)"/>
    <property type="match status" value="1"/>
</dbReference>
<dbReference type="InParanoid" id="G8Y100"/>
<keyword evidence="2" id="KW-1185">Reference proteome</keyword>
<reference evidence="1 2" key="1">
    <citation type="journal article" date="2012" name="G3 (Bethesda)">
        <title>Pichia sorbitophila, an interspecies yeast hybrid reveals early steps of genome resolution following polyploidization.</title>
        <authorList>
            <person name="Leh Louis V."/>
            <person name="Despons L."/>
            <person name="Friedrich A."/>
            <person name="Martin T."/>
            <person name="Durrens P."/>
            <person name="Casaregola S."/>
            <person name="Neuveglise C."/>
            <person name="Fairhead C."/>
            <person name="Marck C."/>
            <person name="Cruz J.A."/>
            <person name="Straub M.L."/>
            <person name="Kugler V."/>
            <person name="Sacerdot C."/>
            <person name="Uzunov Z."/>
            <person name="Thierry A."/>
            <person name="Weiss S."/>
            <person name="Bleykasten C."/>
            <person name="De Montigny J."/>
            <person name="Jacques N."/>
            <person name="Jung P."/>
            <person name="Lemaire M."/>
            <person name="Mallet S."/>
            <person name="Morel G."/>
            <person name="Richard G.F."/>
            <person name="Sarkar A."/>
            <person name="Savel G."/>
            <person name="Schacherer J."/>
            <person name="Seret M.L."/>
            <person name="Talla E."/>
            <person name="Samson G."/>
            <person name="Jubin C."/>
            <person name="Poulain J."/>
            <person name="Vacherie B."/>
            <person name="Barbe V."/>
            <person name="Pelletier E."/>
            <person name="Sherman D.J."/>
            <person name="Westhof E."/>
            <person name="Weissenbach J."/>
            <person name="Baret P.V."/>
            <person name="Wincker P."/>
            <person name="Gaillardin C."/>
            <person name="Dujon B."/>
            <person name="Souciet J.L."/>
        </authorList>
    </citation>
    <scope>NUCLEOTIDE SEQUENCE [LARGE SCALE GENOMIC DNA]</scope>
    <source>
        <strain evidence="2">ATCC MYA-4447 / BCRC 22081 / CBS 7064 / NBRC 10061 / NRRL Y-12695</strain>
    </source>
</reference>
<dbReference type="HOGENOM" id="CLU_056749_0_0_1"/>
<protein>
    <submittedName>
        <fullName evidence="1">Piso0_004998 protein</fullName>
    </submittedName>
</protein>
<dbReference type="OrthoDB" id="2106152at2759"/>
<name>G8Y100_PICSO</name>
<proteinExistence type="predicted"/>
<dbReference type="Pfam" id="PF05721">
    <property type="entry name" value="PhyH"/>
    <property type="match status" value="1"/>
</dbReference>
<dbReference type="SUPFAM" id="SSF51197">
    <property type="entry name" value="Clavaminate synthase-like"/>
    <property type="match status" value="1"/>
</dbReference>